<evidence type="ECO:0000313" key="9">
    <source>
        <dbReference type="EMBL" id="KAK3600582.1"/>
    </source>
</evidence>
<feature type="transmembrane region" description="Helical" evidence="8">
    <location>
        <begin position="394"/>
        <end position="421"/>
    </location>
</feature>
<dbReference type="PANTHER" id="PTHR21444:SF15">
    <property type="entry name" value="RECEPTOR FOR RETINOL UPTAKE STRA6"/>
    <property type="match status" value="1"/>
</dbReference>
<feature type="transmembrane region" description="Helical" evidence="8">
    <location>
        <begin position="145"/>
        <end position="164"/>
    </location>
</feature>
<dbReference type="InterPro" id="IPR026612">
    <property type="entry name" value="STRA6-like"/>
</dbReference>
<dbReference type="Pfam" id="PF14752">
    <property type="entry name" value="RBP_receptor"/>
    <property type="match status" value="1"/>
</dbReference>
<evidence type="ECO:0000256" key="2">
    <source>
        <dbReference type="ARBA" id="ARBA00022448"/>
    </source>
</evidence>
<keyword evidence="6 8" id="KW-0472">Membrane</keyword>
<keyword evidence="5 8" id="KW-1133">Transmembrane helix</keyword>
<dbReference type="EMBL" id="JAEAOA010001286">
    <property type="protein sequence ID" value="KAK3600582.1"/>
    <property type="molecule type" value="Genomic_DNA"/>
</dbReference>
<feature type="transmembrane region" description="Helical" evidence="8">
    <location>
        <begin position="115"/>
        <end position="138"/>
    </location>
</feature>
<protein>
    <submittedName>
        <fullName evidence="9">Uncharacterized protein</fullName>
    </submittedName>
</protein>
<evidence type="ECO:0000256" key="1">
    <source>
        <dbReference type="ARBA" id="ARBA00004651"/>
    </source>
</evidence>
<evidence type="ECO:0000256" key="7">
    <source>
        <dbReference type="ARBA" id="ARBA00023170"/>
    </source>
</evidence>
<feature type="transmembrane region" description="Helical" evidence="8">
    <location>
        <begin position="184"/>
        <end position="204"/>
    </location>
</feature>
<evidence type="ECO:0000256" key="5">
    <source>
        <dbReference type="ARBA" id="ARBA00022989"/>
    </source>
</evidence>
<reference evidence="9" key="3">
    <citation type="submission" date="2023-05" db="EMBL/GenBank/DDBJ databases">
        <authorList>
            <person name="Smith C.H."/>
        </authorList>
    </citation>
    <scope>NUCLEOTIDE SEQUENCE</scope>
    <source>
        <strain evidence="9">CHS0354</strain>
        <tissue evidence="9">Mantle</tissue>
    </source>
</reference>
<keyword evidence="3" id="KW-1003">Cell membrane</keyword>
<dbReference type="GO" id="GO:0071939">
    <property type="term" value="P:vitamin A import into cell"/>
    <property type="evidence" value="ECO:0007669"/>
    <property type="project" value="TreeGrafter"/>
</dbReference>
<reference evidence="9" key="2">
    <citation type="journal article" date="2021" name="Genome Biol. Evol.">
        <title>Developing a high-quality reference genome for a parasitic bivalve with doubly uniparental inheritance (Bivalvia: Unionida).</title>
        <authorList>
            <person name="Smith C.H."/>
        </authorList>
    </citation>
    <scope>NUCLEOTIDE SEQUENCE</scope>
    <source>
        <strain evidence="9">CHS0354</strain>
        <tissue evidence="9">Mantle</tissue>
    </source>
</reference>
<dbReference type="GO" id="GO:0038023">
    <property type="term" value="F:signaling receptor activity"/>
    <property type="evidence" value="ECO:0007669"/>
    <property type="project" value="InterPro"/>
</dbReference>
<comment type="caution">
    <text evidence="9">The sequence shown here is derived from an EMBL/GenBank/DDBJ whole genome shotgun (WGS) entry which is preliminary data.</text>
</comment>
<dbReference type="PANTHER" id="PTHR21444">
    <property type="entry name" value="COILED-COIL DOMAIN-CONTAINING PROTEIN 180"/>
    <property type="match status" value="1"/>
</dbReference>
<name>A0AAE0SYS0_9BIVA</name>
<feature type="transmembrane region" description="Helical" evidence="8">
    <location>
        <begin position="441"/>
        <end position="461"/>
    </location>
</feature>
<sequence length="643" mass="73045">MDSDLVKTIRDDMDFKLASNDTMDQHCDMGIVPTIYLIFNFSAAFFIITVLTCLEKRTGYSKCLCCCCRPGIVYPVNLVDGNVDRLAFAAAFGLTASKCFEFTRVSIITPNIPSWAYSLYVMVYVLGMGFSFYPFFLCLSTKRKILGSILGLIYSGTALAYMLYELIKCPIDDLLDSLKGKILYLLPQMLCLLYTSFVYLHTFLKRVISLWKNKNETSEYTNISRRKLVQPHQLEHVKLLLRGRRAITGAGISVPDVDNILKIYTYKRDPTFRYSLKIIVTFTVALICIYQGALTWIFYTKDFVESSKQYFQLFDSRRKDILISLVDVVAASSALGLVFSGLVTLVNVSGILMSYRADMKRLYKGDYSKFLIKKEDISASFIVSRNITYSGSQIAYLLWGFLSLYAVFTSLGVILAVFLILPLSGKLSSDFLIPIKAISPGIAVAIIIFCLQTLICNQAFLQKIATNSNGKTNSVLALNNRKAYHNVSYFMFFFYIFLGLFGCLMNRIGRSVLLGIVFLGRMDRCLLPGFASFDKGYTSYISFLRFEETHQHPVLVTFCDLLLDHVHKNSEYNMINFGAEPACPPSRLKPMNNMQRMWLKAYTMVRNNLQNQRQEKENMDVLKNKKVTKGISNIVNENVAIEI</sequence>
<evidence type="ECO:0000256" key="6">
    <source>
        <dbReference type="ARBA" id="ARBA00023136"/>
    </source>
</evidence>
<keyword evidence="7" id="KW-0675">Receptor</keyword>
<feature type="transmembrane region" description="Helical" evidence="8">
    <location>
        <begin position="278"/>
        <end position="299"/>
    </location>
</feature>
<accession>A0AAE0SYS0</accession>
<feature type="transmembrane region" description="Helical" evidence="8">
    <location>
        <begin position="31"/>
        <end position="54"/>
    </location>
</feature>
<dbReference type="Proteomes" id="UP001195483">
    <property type="component" value="Unassembled WGS sequence"/>
</dbReference>
<comment type="subcellular location">
    <subcellularLocation>
        <location evidence="1">Cell membrane</location>
        <topology evidence="1">Multi-pass membrane protein</topology>
    </subcellularLocation>
</comment>
<keyword evidence="2" id="KW-0813">Transport</keyword>
<dbReference type="GO" id="GO:0005886">
    <property type="term" value="C:plasma membrane"/>
    <property type="evidence" value="ECO:0007669"/>
    <property type="project" value="UniProtKB-SubCell"/>
</dbReference>
<keyword evidence="4 8" id="KW-0812">Transmembrane</keyword>
<reference evidence="9" key="1">
    <citation type="journal article" date="2021" name="Genome Biol. Evol.">
        <title>A High-Quality Reference Genome for a Parasitic Bivalve with Doubly Uniparental Inheritance (Bivalvia: Unionida).</title>
        <authorList>
            <person name="Smith C.H."/>
        </authorList>
    </citation>
    <scope>NUCLEOTIDE SEQUENCE</scope>
    <source>
        <strain evidence="9">CHS0354</strain>
    </source>
</reference>
<feature type="transmembrane region" description="Helical" evidence="8">
    <location>
        <begin position="489"/>
        <end position="509"/>
    </location>
</feature>
<proteinExistence type="predicted"/>
<evidence type="ECO:0000313" key="10">
    <source>
        <dbReference type="Proteomes" id="UP001195483"/>
    </source>
</evidence>
<organism evidence="9 10">
    <name type="scientific">Potamilus streckersoni</name>
    <dbReference type="NCBI Taxonomy" id="2493646"/>
    <lineage>
        <taxon>Eukaryota</taxon>
        <taxon>Metazoa</taxon>
        <taxon>Spiralia</taxon>
        <taxon>Lophotrochozoa</taxon>
        <taxon>Mollusca</taxon>
        <taxon>Bivalvia</taxon>
        <taxon>Autobranchia</taxon>
        <taxon>Heteroconchia</taxon>
        <taxon>Palaeoheterodonta</taxon>
        <taxon>Unionida</taxon>
        <taxon>Unionoidea</taxon>
        <taxon>Unionidae</taxon>
        <taxon>Ambleminae</taxon>
        <taxon>Lampsilini</taxon>
        <taxon>Potamilus</taxon>
    </lineage>
</organism>
<evidence type="ECO:0000256" key="8">
    <source>
        <dbReference type="SAM" id="Phobius"/>
    </source>
</evidence>
<evidence type="ECO:0000256" key="4">
    <source>
        <dbReference type="ARBA" id="ARBA00022692"/>
    </source>
</evidence>
<feature type="transmembrane region" description="Helical" evidence="8">
    <location>
        <begin position="334"/>
        <end position="355"/>
    </location>
</feature>
<gene>
    <name evidence="9" type="ORF">CHS0354_020974</name>
</gene>
<evidence type="ECO:0000256" key="3">
    <source>
        <dbReference type="ARBA" id="ARBA00022475"/>
    </source>
</evidence>
<dbReference type="AlphaFoldDB" id="A0AAE0SYS0"/>
<dbReference type="GO" id="GO:0034632">
    <property type="term" value="F:retinol transmembrane transporter activity"/>
    <property type="evidence" value="ECO:0007669"/>
    <property type="project" value="InterPro"/>
</dbReference>
<keyword evidence="10" id="KW-1185">Reference proteome</keyword>